<feature type="domain" description="Aminoglycoside phosphotransferase" evidence="1">
    <location>
        <begin position="55"/>
        <end position="101"/>
    </location>
</feature>
<dbReference type="AlphaFoldDB" id="A0A420YD30"/>
<evidence type="ECO:0000313" key="2">
    <source>
        <dbReference type="EMBL" id="RKU45786.1"/>
    </source>
</evidence>
<gene>
    <name evidence="2" type="ORF">DL546_003325</name>
</gene>
<dbReference type="InterPro" id="IPR051678">
    <property type="entry name" value="AGP_Transferase"/>
</dbReference>
<dbReference type="Pfam" id="PF01636">
    <property type="entry name" value="APH"/>
    <property type="match status" value="1"/>
</dbReference>
<dbReference type="InterPro" id="IPR002575">
    <property type="entry name" value="Aminoglycoside_PTrfase"/>
</dbReference>
<reference evidence="2 3" key="1">
    <citation type="submission" date="2018-08" db="EMBL/GenBank/DDBJ databases">
        <title>Draft genome of the lignicolous fungus Coniochaeta pulveracea.</title>
        <authorList>
            <person name="Borstlap C.J."/>
            <person name="De Witt R.N."/>
            <person name="Botha A."/>
            <person name="Volschenk H."/>
        </authorList>
    </citation>
    <scope>NUCLEOTIDE SEQUENCE [LARGE SCALE GENOMIC DNA]</scope>
    <source>
        <strain evidence="2 3">CAB683</strain>
    </source>
</reference>
<protein>
    <recommendedName>
        <fullName evidence="1">Aminoglycoside phosphotransferase domain-containing protein</fullName>
    </recommendedName>
</protein>
<sequence length="139" mass="15832">MSELQEGQKAAVCEELEIQRAKLKTLKSCRLGGPSGIVIPPYRVMQRAETDSWHLRASNHDEYVFCHNDLSQQNIIVDPITLKIKAIIDWEYAGFFPPSFDYPFYNRLGPSSAINGEVDDSLDLLQFLRSEKLSLSTLR</sequence>
<accession>A0A420YD30</accession>
<proteinExistence type="predicted"/>
<name>A0A420YD30_9PEZI</name>
<dbReference type="EMBL" id="QVQW01000018">
    <property type="protein sequence ID" value="RKU45786.1"/>
    <property type="molecule type" value="Genomic_DNA"/>
</dbReference>
<dbReference type="Proteomes" id="UP000275385">
    <property type="component" value="Unassembled WGS sequence"/>
</dbReference>
<dbReference type="OrthoDB" id="4862502at2759"/>
<dbReference type="Gene3D" id="3.90.1200.10">
    <property type="match status" value="1"/>
</dbReference>
<dbReference type="PANTHER" id="PTHR21310">
    <property type="entry name" value="AMINOGLYCOSIDE PHOSPHOTRANSFERASE-RELATED-RELATED"/>
    <property type="match status" value="1"/>
</dbReference>
<dbReference type="PANTHER" id="PTHR21310:SF15">
    <property type="entry name" value="AMINOGLYCOSIDE PHOSPHOTRANSFERASE DOMAIN-CONTAINING PROTEIN"/>
    <property type="match status" value="1"/>
</dbReference>
<evidence type="ECO:0000313" key="3">
    <source>
        <dbReference type="Proteomes" id="UP000275385"/>
    </source>
</evidence>
<evidence type="ECO:0000259" key="1">
    <source>
        <dbReference type="Pfam" id="PF01636"/>
    </source>
</evidence>
<dbReference type="SUPFAM" id="SSF56112">
    <property type="entry name" value="Protein kinase-like (PK-like)"/>
    <property type="match status" value="1"/>
</dbReference>
<comment type="caution">
    <text evidence="2">The sequence shown here is derived from an EMBL/GenBank/DDBJ whole genome shotgun (WGS) entry which is preliminary data.</text>
</comment>
<keyword evidence="3" id="KW-1185">Reference proteome</keyword>
<organism evidence="2 3">
    <name type="scientific">Coniochaeta pulveracea</name>
    <dbReference type="NCBI Taxonomy" id="177199"/>
    <lineage>
        <taxon>Eukaryota</taxon>
        <taxon>Fungi</taxon>
        <taxon>Dikarya</taxon>
        <taxon>Ascomycota</taxon>
        <taxon>Pezizomycotina</taxon>
        <taxon>Sordariomycetes</taxon>
        <taxon>Sordariomycetidae</taxon>
        <taxon>Coniochaetales</taxon>
        <taxon>Coniochaetaceae</taxon>
        <taxon>Coniochaeta</taxon>
    </lineage>
</organism>
<dbReference type="InterPro" id="IPR011009">
    <property type="entry name" value="Kinase-like_dom_sf"/>
</dbReference>
<dbReference type="STRING" id="177199.A0A420YD30"/>